<keyword evidence="3" id="KW-1185">Reference proteome</keyword>
<evidence type="ECO:0000313" key="2">
    <source>
        <dbReference type="EMBL" id="WFP16808.1"/>
    </source>
</evidence>
<organism evidence="2 3">
    <name type="scientific">Citricoccus muralis</name>
    <dbReference type="NCBI Taxonomy" id="169134"/>
    <lineage>
        <taxon>Bacteria</taxon>
        <taxon>Bacillati</taxon>
        <taxon>Actinomycetota</taxon>
        <taxon>Actinomycetes</taxon>
        <taxon>Micrococcales</taxon>
        <taxon>Micrococcaceae</taxon>
        <taxon>Citricoccus</taxon>
    </lineage>
</organism>
<feature type="compositionally biased region" description="Basic and acidic residues" evidence="1">
    <location>
        <begin position="488"/>
        <end position="498"/>
    </location>
</feature>
<sequence>MGTYAQRTALVGELKRAAIDAWMRDRSIQAASSDLVPEWHIEGDQYASDVNDGHQTFVTRPGTDGSGGGEWSSNFFISDWIQSGSKSDSYRASFDAIRQRIDQAVAPWLDLPDPSDLGSVLGDCTTIVSKLATNVSNYSNGTSASAGYIDDFETDTEQILGQMSGETIDAFRYSFLRPMWRSFGVYCDVSMGQVEAVIAQQGLWESSREGFVATLEEAIRVCNAIAEYEAPSQWAVSFTVVGWIAAAVSTLATGGLAKVAGLAGVATDIITSHPSASPANQPGPGTYEGAMGSFEGSLSTLNEEIADEEDNIQSHLNTKLALLVNPNGSDVGSNSEEPEDDVNPTLPSVDPDHLDISGQGVYVNPERLSDLWSNRLPELSLYLNQTADEYLGLSTYSAVSRDANIGNGPSGPSGAFADVNNAQYRLLRDAAWDIDLGARQMELAIAEIEQTDGANSQQLENVISQNDAGNPYSPDADVWDWTDAEDEQRERREREEAN</sequence>
<dbReference type="Proteomes" id="UP001219037">
    <property type="component" value="Chromosome"/>
</dbReference>
<feature type="compositionally biased region" description="Polar residues" evidence="1">
    <location>
        <begin position="326"/>
        <end position="335"/>
    </location>
</feature>
<reference evidence="2 3" key="1">
    <citation type="submission" date="2023-04" db="EMBL/GenBank/DDBJ databases">
        <title>Funneling lignin-derived compounds into biodiesel using alkali-halophilic Citricoccus sp. P2.</title>
        <authorList>
            <person name="Luo C.-B."/>
        </authorList>
    </citation>
    <scope>NUCLEOTIDE SEQUENCE [LARGE SCALE GENOMIC DNA]</scope>
    <source>
        <strain evidence="2 3">P2</strain>
    </source>
</reference>
<dbReference type="EMBL" id="CP121252">
    <property type="protein sequence ID" value="WFP16808.1"/>
    <property type="molecule type" value="Genomic_DNA"/>
</dbReference>
<evidence type="ECO:0000313" key="3">
    <source>
        <dbReference type="Proteomes" id="UP001219037"/>
    </source>
</evidence>
<feature type="region of interest" description="Disordered" evidence="1">
    <location>
        <begin position="273"/>
        <end position="293"/>
    </location>
</feature>
<accession>A0ABY8H6N9</accession>
<proteinExistence type="predicted"/>
<feature type="compositionally biased region" description="Acidic residues" evidence="1">
    <location>
        <begin position="477"/>
        <end position="487"/>
    </location>
</feature>
<feature type="region of interest" description="Disordered" evidence="1">
    <location>
        <begin position="465"/>
        <end position="498"/>
    </location>
</feature>
<gene>
    <name evidence="2" type="ORF">P8192_01375</name>
</gene>
<evidence type="ECO:0008006" key="4">
    <source>
        <dbReference type="Google" id="ProtNLM"/>
    </source>
</evidence>
<name>A0ABY8H6N9_9MICC</name>
<dbReference type="RefSeq" id="WP_278157906.1">
    <property type="nucleotide sequence ID" value="NZ_CP121252.1"/>
</dbReference>
<protein>
    <recommendedName>
        <fullName evidence="4">WXG100 family type VII secretion target</fullName>
    </recommendedName>
</protein>
<evidence type="ECO:0000256" key="1">
    <source>
        <dbReference type="SAM" id="MobiDB-lite"/>
    </source>
</evidence>
<feature type="region of interest" description="Disordered" evidence="1">
    <location>
        <begin position="325"/>
        <end position="352"/>
    </location>
</feature>